<evidence type="ECO:0000313" key="9">
    <source>
        <dbReference type="EMBL" id="RYC78353.1"/>
    </source>
</evidence>
<keyword evidence="7" id="KW-0503">Monooxygenase</keyword>
<protein>
    <recommendedName>
        <fullName evidence="8">HAT C-terminal dimerisation domain-containing protein</fullName>
    </recommendedName>
</protein>
<gene>
    <name evidence="9" type="ORF">BFJ63_vAg18773</name>
</gene>
<dbReference type="Pfam" id="PF00067">
    <property type="entry name" value="p450"/>
    <property type="match status" value="1"/>
</dbReference>
<name>A0A4Q2V216_FUSOX</name>
<dbReference type="Proteomes" id="UP000290540">
    <property type="component" value="Unassembled WGS sequence"/>
</dbReference>
<dbReference type="GO" id="GO:0046983">
    <property type="term" value="F:protein dimerization activity"/>
    <property type="evidence" value="ECO:0007669"/>
    <property type="project" value="InterPro"/>
</dbReference>
<comment type="similarity">
    <text evidence="2 7">Belongs to the cytochrome P450 family.</text>
</comment>
<evidence type="ECO:0000256" key="7">
    <source>
        <dbReference type="RuleBase" id="RU000461"/>
    </source>
</evidence>
<dbReference type="InterPro" id="IPR002401">
    <property type="entry name" value="Cyt_P450_E_grp-I"/>
</dbReference>
<comment type="cofactor">
    <cofactor evidence="1 6">
        <name>heme</name>
        <dbReference type="ChEBI" id="CHEBI:30413"/>
    </cofactor>
</comment>
<dbReference type="PROSITE" id="PS00086">
    <property type="entry name" value="CYTOCHROME_P450"/>
    <property type="match status" value="1"/>
</dbReference>
<dbReference type="InterPro" id="IPR012337">
    <property type="entry name" value="RNaseH-like_sf"/>
</dbReference>
<dbReference type="GO" id="GO:0016705">
    <property type="term" value="F:oxidoreductase activity, acting on paired donors, with incorporation or reduction of molecular oxygen"/>
    <property type="evidence" value="ECO:0007669"/>
    <property type="project" value="InterPro"/>
</dbReference>
<dbReference type="InterPro" id="IPR036396">
    <property type="entry name" value="Cyt_P450_sf"/>
</dbReference>
<keyword evidence="5 6" id="KW-0408">Iron</keyword>
<proteinExistence type="inferred from homology"/>
<reference evidence="9 10" key="1">
    <citation type="submission" date="2016-12" db="EMBL/GenBank/DDBJ databases">
        <title>Draft genome sequence of Fusarium oxysporum causing rot on Narcissus.</title>
        <authorList>
            <person name="Armitage A.D."/>
            <person name="Taylor A."/>
            <person name="Clarkson J.P."/>
            <person name="Harrison R.J."/>
            <person name="Jackson A.C."/>
        </authorList>
    </citation>
    <scope>NUCLEOTIDE SEQUENCE [LARGE SCALE GENOMIC DNA]</scope>
    <source>
        <strain evidence="9 10">N139</strain>
    </source>
</reference>
<dbReference type="PRINTS" id="PR00385">
    <property type="entry name" value="P450"/>
</dbReference>
<feature type="binding site" description="axial binding residue" evidence="6">
    <location>
        <position position="594"/>
    </location>
    <ligand>
        <name>heme</name>
        <dbReference type="ChEBI" id="CHEBI:30413"/>
    </ligand>
    <ligandPart>
        <name>Fe</name>
        <dbReference type="ChEBI" id="CHEBI:18248"/>
    </ligandPart>
</feature>
<dbReference type="SUPFAM" id="SSF53098">
    <property type="entry name" value="Ribonuclease H-like"/>
    <property type="match status" value="1"/>
</dbReference>
<accession>A0A4Q2V216</accession>
<dbReference type="InterPro" id="IPR017972">
    <property type="entry name" value="Cyt_P450_CS"/>
</dbReference>
<feature type="domain" description="HAT C-terminal dimerisation" evidence="8">
    <location>
        <begin position="95"/>
        <end position="173"/>
    </location>
</feature>
<evidence type="ECO:0000259" key="8">
    <source>
        <dbReference type="Pfam" id="PF05699"/>
    </source>
</evidence>
<dbReference type="GO" id="GO:0004497">
    <property type="term" value="F:monooxygenase activity"/>
    <property type="evidence" value="ECO:0007669"/>
    <property type="project" value="UniProtKB-KW"/>
</dbReference>
<dbReference type="InterPro" id="IPR008906">
    <property type="entry name" value="HATC_C_dom"/>
</dbReference>
<evidence type="ECO:0000256" key="6">
    <source>
        <dbReference type="PIRSR" id="PIRSR602401-1"/>
    </source>
</evidence>
<dbReference type="SUPFAM" id="SSF48264">
    <property type="entry name" value="Cytochrome P450"/>
    <property type="match status" value="1"/>
</dbReference>
<keyword evidence="7" id="KW-0560">Oxidoreductase</keyword>
<sequence>MTEDVPVYAAALLLDPSKRLAYIQQNWPRDWHEAAIAGARDIWMTEYQGLAISKEPERRPAPLPSKKDGQLSFLFRSIEVKQKAISTDSDNLDSFINALPLETDCTPLEWWSRLEQRAQYPRLSRMAIDILSIPSESAEPERAFSGARRTASWDRLRITCKNLEKVECIGNWLREGLIVPSGEGGLGLVCNPLAADDGAPMDAWTGGRYPFVMKQVHDKYGDVVRIAPNELSFRTPTAYRTIYDRPPKKEHQFLKSEILYDARLSTARPNIVFARDPHDHQLQRKPLSRAFSNKSLRETQRVIEHYTELFVTQLVNKGGPESKGIDVSVVYNWLTFDIIGHLTFGESFNCVAQWRPSNWVSLILNFVELLRFGTVMNRLSVPTSALALCMPETFKKSLTYHDQVTDKKIDQLIQASKVHHDNRQQSLQQNNFFARTIRDCDLDRIHLREQAKVMMLAGSETTATFLAGVTYLLLKYPETLKKLKSEVRSAFSSTQDITKESTCKLPYLHGVIEEGLRLFPPAPFGLPRVCPPGAVIDGYSIPTGTIVSVDNFVMSHDARNFSNPDEFRPERWIGDGTGDCLDASRPFSMGPRACLGIKLAYMEARTILAKTVFPYDWEWVNQEVKWFDDVRFHMTWKKPKLLVRFHSQCEKENYGSELEHPQLSAGK</sequence>
<evidence type="ECO:0000256" key="5">
    <source>
        <dbReference type="ARBA" id="ARBA00023004"/>
    </source>
</evidence>
<evidence type="ECO:0000256" key="3">
    <source>
        <dbReference type="ARBA" id="ARBA00022617"/>
    </source>
</evidence>
<organism evidence="9 10">
    <name type="scientific">Fusarium oxysporum f. sp. narcissi</name>
    <dbReference type="NCBI Taxonomy" id="451672"/>
    <lineage>
        <taxon>Eukaryota</taxon>
        <taxon>Fungi</taxon>
        <taxon>Dikarya</taxon>
        <taxon>Ascomycota</taxon>
        <taxon>Pezizomycotina</taxon>
        <taxon>Sordariomycetes</taxon>
        <taxon>Hypocreomycetidae</taxon>
        <taxon>Hypocreales</taxon>
        <taxon>Nectriaceae</taxon>
        <taxon>Fusarium</taxon>
        <taxon>Fusarium oxysporum species complex</taxon>
    </lineage>
</organism>
<keyword evidence="3 6" id="KW-0349">Heme</keyword>
<comment type="caution">
    <text evidence="9">The sequence shown here is derived from an EMBL/GenBank/DDBJ whole genome shotgun (WGS) entry which is preliminary data.</text>
</comment>
<dbReference type="EMBL" id="MQTW01001216">
    <property type="protein sequence ID" value="RYC78353.1"/>
    <property type="molecule type" value="Genomic_DNA"/>
</dbReference>
<evidence type="ECO:0000256" key="2">
    <source>
        <dbReference type="ARBA" id="ARBA00010617"/>
    </source>
</evidence>
<dbReference type="PANTHER" id="PTHR24305:SF210">
    <property type="entry name" value="CYTOCHROME P450 MONOOXYGENASE ASQL-RELATED"/>
    <property type="match status" value="1"/>
</dbReference>
<dbReference type="CDD" id="cd11058">
    <property type="entry name" value="CYP60B-like"/>
    <property type="match status" value="1"/>
</dbReference>
<dbReference type="GO" id="GO:0005506">
    <property type="term" value="F:iron ion binding"/>
    <property type="evidence" value="ECO:0007669"/>
    <property type="project" value="InterPro"/>
</dbReference>
<dbReference type="PANTHER" id="PTHR24305">
    <property type="entry name" value="CYTOCHROME P450"/>
    <property type="match status" value="1"/>
</dbReference>
<dbReference type="GO" id="GO:0020037">
    <property type="term" value="F:heme binding"/>
    <property type="evidence" value="ECO:0007669"/>
    <property type="project" value="InterPro"/>
</dbReference>
<dbReference type="Pfam" id="PF05699">
    <property type="entry name" value="Dimer_Tnp_hAT"/>
    <property type="match status" value="1"/>
</dbReference>
<keyword evidence="4 6" id="KW-0479">Metal-binding</keyword>
<dbReference type="InterPro" id="IPR001128">
    <property type="entry name" value="Cyt_P450"/>
</dbReference>
<dbReference type="InterPro" id="IPR050121">
    <property type="entry name" value="Cytochrome_P450_monoxygenase"/>
</dbReference>
<evidence type="ECO:0000313" key="10">
    <source>
        <dbReference type="Proteomes" id="UP000290540"/>
    </source>
</evidence>
<dbReference type="PRINTS" id="PR00463">
    <property type="entry name" value="EP450I"/>
</dbReference>
<evidence type="ECO:0000256" key="1">
    <source>
        <dbReference type="ARBA" id="ARBA00001971"/>
    </source>
</evidence>
<dbReference type="Gene3D" id="1.10.630.10">
    <property type="entry name" value="Cytochrome P450"/>
    <property type="match status" value="1"/>
</dbReference>
<dbReference type="AlphaFoldDB" id="A0A4Q2V216"/>
<evidence type="ECO:0000256" key="4">
    <source>
        <dbReference type="ARBA" id="ARBA00022723"/>
    </source>
</evidence>